<organism evidence="2 3">
    <name type="scientific">Roseburia zhanii</name>
    <dbReference type="NCBI Taxonomy" id="2763064"/>
    <lineage>
        <taxon>Bacteria</taxon>
        <taxon>Bacillati</taxon>
        <taxon>Bacillota</taxon>
        <taxon>Clostridia</taxon>
        <taxon>Lachnospirales</taxon>
        <taxon>Lachnospiraceae</taxon>
        <taxon>Roseburia</taxon>
    </lineage>
</organism>
<dbReference type="Pfam" id="PF18980">
    <property type="entry name" value="DUF5716_C"/>
    <property type="match status" value="1"/>
</dbReference>
<accession>A0A923LNP6</accession>
<gene>
    <name evidence="2" type="ORF">H8S17_03655</name>
</gene>
<comment type="caution">
    <text evidence="2">The sequence shown here is derived from an EMBL/GenBank/DDBJ whole genome shotgun (WGS) entry which is preliminary data.</text>
</comment>
<dbReference type="EMBL" id="JACOPH010000002">
    <property type="protein sequence ID" value="MBC5713314.1"/>
    <property type="molecule type" value="Genomic_DNA"/>
</dbReference>
<sequence length="409" mass="46584">MTGRYVGIDLNEKYAMISCYADGMSEPSTFSMVTGSEVYQIPLCVSKRKGVGQWFFGEEAKRYAREEKTPCIEGLLKRALVHEPVEVEGIIYDTAELLFVFLKKLLGLPLAFEGENSLDKLVITLESVNQEVRELLLQFAERILLPAEKLMLVDYRESFYYYALSQSRELCLHDVALYYYTSKKLLFFKLSHDRRTVPQVVTIDEKIYDAMLKDRDAEFAVIAEDSLAKNVVSSVYLIGDGFEGNWLKRSLSVLCRNRRTFMGKNLFCKGACYAAAVRAGKVDWQYIYLGDSELKVNVSLKVRQLDKTEFLSLLTAGDNWYEAGSTCEVILSGKPSIDLYLQPPKSREAVVKTLDLDGFPDRKDKMSRLRITAKPVSADKVSFTIRDMGFGELVKSSDKVWEYEMSCDK</sequence>
<reference evidence="2" key="1">
    <citation type="submission" date="2020-08" db="EMBL/GenBank/DDBJ databases">
        <title>Genome public.</title>
        <authorList>
            <person name="Liu C."/>
            <person name="Sun Q."/>
        </authorList>
    </citation>
    <scope>NUCLEOTIDE SEQUENCE</scope>
    <source>
        <strain evidence="2">BX1005</strain>
    </source>
</reference>
<protein>
    <recommendedName>
        <fullName evidence="1">DUF5716 domain-containing protein</fullName>
    </recommendedName>
</protein>
<evidence type="ECO:0000259" key="1">
    <source>
        <dbReference type="Pfam" id="PF18980"/>
    </source>
</evidence>
<dbReference type="Proteomes" id="UP000606720">
    <property type="component" value="Unassembled WGS sequence"/>
</dbReference>
<evidence type="ECO:0000313" key="2">
    <source>
        <dbReference type="EMBL" id="MBC5713314.1"/>
    </source>
</evidence>
<dbReference type="AlphaFoldDB" id="A0A923LNP6"/>
<dbReference type="RefSeq" id="WP_186866277.1">
    <property type="nucleotide sequence ID" value="NZ_JACOPH010000002.1"/>
</dbReference>
<keyword evidence="3" id="KW-1185">Reference proteome</keyword>
<dbReference type="Gene3D" id="3.30.420.40">
    <property type="match status" value="1"/>
</dbReference>
<proteinExistence type="predicted"/>
<feature type="domain" description="DUF5716" evidence="1">
    <location>
        <begin position="120"/>
        <end position="406"/>
    </location>
</feature>
<evidence type="ECO:0000313" key="3">
    <source>
        <dbReference type="Proteomes" id="UP000606720"/>
    </source>
</evidence>
<dbReference type="InterPro" id="IPR043770">
    <property type="entry name" value="DUF5716_C"/>
</dbReference>
<name>A0A923LNP6_9FIRM</name>